<dbReference type="HOGENOM" id="CLU_833765_0_0_5"/>
<evidence type="ECO:0000313" key="1">
    <source>
        <dbReference type="EMBL" id="ABS12942.1"/>
    </source>
</evidence>
<dbReference type="STRING" id="439375.Oant_0211"/>
<evidence type="ECO:0000313" key="2">
    <source>
        <dbReference type="Proteomes" id="UP000002301"/>
    </source>
</evidence>
<dbReference type="KEGG" id="oan:Oant_0211"/>
<dbReference type="PATRIC" id="fig|439375.7.peg.223"/>
<gene>
    <name evidence="1" type="ordered locus">Oant_0211</name>
</gene>
<dbReference type="Proteomes" id="UP000002301">
    <property type="component" value="Chromosome 1"/>
</dbReference>
<accession>A6WVD8</accession>
<organism evidence="1 2">
    <name type="scientific">Brucella anthropi (strain ATCC 49188 / DSM 6882 / CCUG 24695 / JCM 21032 / LMG 3331 / NBRC 15819 / NCTC 12168 / Alc 37)</name>
    <name type="common">Ochrobactrum anthropi</name>
    <dbReference type="NCBI Taxonomy" id="439375"/>
    <lineage>
        <taxon>Bacteria</taxon>
        <taxon>Pseudomonadati</taxon>
        <taxon>Pseudomonadota</taxon>
        <taxon>Alphaproteobacteria</taxon>
        <taxon>Hyphomicrobiales</taxon>
        <taxon>Brucellaceae</taxon>
        <taxon>Brucella/Ochrobactrum group</taxon>
        <taxon>Brucella</taxon>
    </lineage>
</organism>
<dbReference type="AlphaFoldDB" id="A6WVD8"/>
<name>A6WVD8_BRUA4</name>
<protein>
    <submittedName>
        <fullName evidence="1">Uncharacterized protein</fullName>
    </submittedName>
</protein>
<proteinExistence type="predicted"/>
<dbReference type="RefSeq" id="WP_011982401.1">
    <property type="nucleotide sequence ID" value="NC_009667.1"/>
</dbReference>
<dbReference type="EMBL" id="CP000758">
    <property type="protein sequence ID" value="ABS12942.1"/>
    <property type="molecule type" value="Genomic_DNA"/>
</dbReference>
<reference evidence="1 2" key="1">
    <citation type="journal article" date="2011" name="J. Bacteriol.">
        <title>Genome of Ochrobactrum anthropi ATCC 49188 T, a versatile opportunistic pathogen and symbiont of several eukaryotic hosts.</title>
        <authorList>
            <person name="Chain P.S."/>
            <person name="Lang D.M."/>
            <person name="Comerci D.J."/>
            <person name="Malfatti S.A."/>
            <person name="Vergez L.M."/>
            <person name="Shin M."/>
            <person name="Ugalde R.A."/>
            <person name="Garcia E."/>
            <person name="Tolmasky M.E."/>
        </authorList>
    </citation>
    <scope>NUCLEOTIDE SEQUENCE [LARGE SCALE GENOMIC DNA]</scope>
    <source>
        <strain evidence="2">ATCC 49188 / DSM 6882 / CCUG 24695 / JCM 21032 / LMG 3331 / NBRC 15819 / NCTC 12168 / Alc 37</strain>
    </source>
</reference>
<sequence length="333" mass="37930">MTIPEQAVQAAANAAHEELLSMAKQMNVPMEYTQSISVNNYRVMRTALTAAFPHLAAVRVKKLNEILRELITEQSEGEWDEATIENDVQNFSARILSALETSVAQPDPWVDTRLIRFDDTIVFGRGGFDFDRWESLRWEMHTRHGSFAVWKSDSKTWSMYGGKYGFLMLDRFSSEEEAKAEAEQIVVSLDAEPSAAPELAVSSGDIVDALFKDLRGRRFLKWLFSDRGDDCLIDVFRGGDELRGLDHEVQQEIRKAWEAIIERALHPVADKPDEAGREGEVRQQYPAAWMVRENDYEVWDFIRLKKAADDLTARGFEVIPLYTLHTPPSSEVA</sequence>
<keyword evidence="2" id="KW-1185">Reference proteome</keyword>